<dbReference type="EMBL" id="UINC01227621">
    <property type="protein sequence ID" value="SVE58582.1"/>
    <property type="molecule type" value="Genomic_DNA"/>
</dbReference>
<accession>A0A383ENT8</accession>
<proteinExistence type="predicted"/>
<organism evidence="1">
    <name type="scientific">marine metagenome</name>
    <dbReference type="NCBI Taxonomy" id="408172"/>
    <lineage>
        <taxon>unclassified sequences</taxon>
        <taxon>metagenomes</taxon>
        <taxon>ecological metagenomes</taxon>
    </lineage>
</organism>
<evidence type="ECO:0000313" key="1">
    <source>
        <dbReference type="EMBL" id="SVE58582.1"/>
    </source>
</evidence>
<dbReference type="AlphaFoldDB" id="A0A383ENT8"/>
<protein>
    <submittedName>
        <fullName evidence="1">Uncharacterized protein</fullName>
    </submittedName>
</protein>
<name>A0A383ENT8_9ZZZZ</name>
<gene>
    <name evidence="1" type="ORF">METZ01_LOCUS511436</name>
</gene>
<reference evidence="1" key="1">
    <citation type="submission" date="2018-05" db="EMBL/GenBank/DDBJ databases">
        <authorList>
            <person name="Lanie J.A."/>
            <person name="Ng W.-L."/>
            <person name="Kazmierczak K.M."/>
            <person name="Andrzejewski T.M."/>
            <person name="Davidsen T.M."/>
            <person name="Wayne K.J."/>
            <person name="Tettelin H."/>
            <person name="Glass J.I."/>
            <person name="Rusch D."/>
            <person name="Podicherti R."/>
            <person name="Tsui H.-C.T."/>
            <person name="Winkler M.E."/>
        </authorList>
    </citation>
    <scope>NUCLEOTIDE SEQUENCE</scope>
</reference>
<feature type="non-terminal residue" evidence="1">
    <location>
        <position position="162"/>
    </location>
</feature>
<dbReference type="PROSITE" id="PS51257">
    <property type="entry name" value="PROKAR_LIPOPROTEIN"/>
    <property type="match status" value="1"/>
</dbReference>
<sequence>MRREPIFFSTKRTLRYWLVAGAGAWLILACALPAPGIDRAIDKEKEKDLSFDTVYRNPGKPLERDSINPIFARKYKGTLLDLTNKYAVIDSWRGKSFIPRAEVGEIKRAGDAQAITLFEKYRKRAKSLEDWVKLEAFASKQELIPERRTCIRRLLEKDPSNL</sequence>